<dbReference type="Pfam" id="PF00657">
    <property type="entry name" value="Lipase_GDSL"/>
    <property type="match status" value="1"/>
</dbReference>
<dbReference type="Gene3D" id="3.40.50.1110">
    <property type="entry name" value="SGNH hydrolase"/>
    <property type="match status" value="1"/>
</dbReference>
<gene>
    <name evidence="3" type="ORF">E0Z10_g1290</name>
</gene>
<keyword evidence="4" id="KW-1185">Reference proteome</keyword>
<protein>
    <recommendedName>
        <fullName evidence="5">SGNH hydrolase-type esterase domain-containing protein</fullName>
    </recommendedName>
</protein>
<sequence length="352" mass="38886">MLFQVLLLGSFAAGINGHVSSKVKNLILFGDSYTDEGRLQYLIGSGGVAPPPGTVIPRSNATSAGSYAWPYFASQKLGATTYNYAVSGAVCSNEIVLRYLDTGSTRFPFPSVIDDEVPAFKADIKYASTQAHTTFLHDRTPENSVYSLWIGTNDLGNGGFLGDLQLPGKTISDYIDCVWSLFDEVYSTGGRRFVLFTQAPLERSPLYASIENGGSGNVNYWPNKTAYDTTEYEEKILEYTTTVNTIYDYGVPFQLRIQKRWPGASFTILNAHQIILDIIAKPEKYLDAPANVTGFYYTCPDPLSRDGCVASEDPLSSFLWYDSLHPSTRTGEIIALEFAKALERNSSYATYY</sequence>
<feature type="chain" id="PRO_5021290756" description="SGNH hydrolase-type esterase domain-containing protein" evidence="2">
    <location>
        <begin position="18"/>
        <end position="352"/>
    </location>
</feature>
<accession>A0A4Z0YSU2</accession>
<dbReference type="OrthoDB" id="1600564at2759"/>
<organism evidence="3 4">
    <name type="scientific">Xylaria hypoxylon</name>
    <dbReference type="NCBI Taxonomy" id="37992"/>
    <lineage>
        <taxon>Eukaryota</taxon>
        <taxon>Fungi</taxon>
        <taxon>Dikarya</taxon>
        <taxon>Ascomycota</taxon>
        <taxon>Pezizomycotina</taxon>
        <taxon>Sordariomycetes</taxon>
        <taxon>Xylariomycetidae</taxon>
        <taxon>Xylariales</taxon>
        <taxon>Xylariaceae</taxon>
        <taxon>Xylaria</taxon>
    </lineage>
</organism>
<dbReference type="Proteomes" id="UP000297716">
    <property type="component" value="Unassembled WGS sequence"/>
</dbReference>
<dbReference type="AlphaFoldDB" id="A0A4Z0YSU2"/>
<evidence type="ECO:0000256" key="2">
    <source>
        <dbReference type="SAM" id="SignalP"/>
    </source>
</evidence>
<evidence type="ECO:0000313" key="4">
    <source>
        <dbReference type="Proteomes" id="UP000297716"/>
    </source>
</evidence>
<reference evidence="3 4" key="1">
    <citation type="submission" date="2019-03" db="EMBL/GenBank/DDBJ databases">
        <title>Draft genome sequence of Xylaria hypoxylon DSM 108379, a ubiquitous saprotrophic-parasitic fungi on hardwood.</title>
        <authorList>
            <person name="Buettner E."/>
            <person name="Leonhardt S."/>
            <person name="Gebauer A.M."/>
            <person name="Liers C."/>
            <person name="Hofrichter M."/>
            <person name="Kellner H."/>
        </authorList>
    </citation>
    <scope>NUCLEOTIDE SEQUENCE [LARGE SCALE GENOMIC DNA]</scope>
    <source>
        <strain evidence="3 4">DSM 108379</strain>
    </source>
</reference>
<dbReference type="InterPro" id="IPR036514">
    <property type="entry name" value="SGNH_hydro_sf"/>
</dbReference>
<evidence type="ECO:0008006" key="5">
    <source>
        <dbReference type="Google" id="ProtNLM"/>
    </source>
</evidence>
<keyword evidence="1" id="KW-0378">Hydrolase</keyword>
<dbReference type="GO" id="GO:0016788">
    <property type="term" value="F:hydrolase activity, acting on ester bonds"/>
    <property type="evidence" value="ECO:0007669"/>
    <property type="project" value="InterPro"/>
</dbReference>
<evidence type="ECO:0000313" key="3">
    <source>
        <dbReference type="EMBL" id="TGJ87459.1"/>
    </source>
</evidence>
<proteinExistence type="predicted"/>
<evidence type="ECO:0000256" key="1">
    <source>
        <dbReference type="ARBA" id="ARBA00022801"/>
    </source>
</evidence>
<dbReference type="PANTHER" id="PTHR45648">
    <property type="entry name" value="GDSL LIPASE/ACYLHYDROLASE FAMILY PROTEIN (AFU_ORTHOLOGUE AFUA_4G14700)"/>
    <property type="match status" value="1"/>
</dbReference>
<dbReference type="SUPFAM" id="SSF52266">
    <property type="entry name" value="SGNH hydrolase"/>
    <property type="match status" value="1"/>
</dbReference>
<keyword evidence="2" id="KW-0732">Signal</keyword>
<dbReference type="InterPro" id="IPR051058">
    <property type="entry name" value="GDSL_Est/Lipase"/>
</dbReference>
<comment type="caution">
    <text evidence="3">The sequence shown here is derived from an EMBL/GenBank/DDBJ whole genome shotgun (WGS) entry which is preliminary data.</text>
</comment>
<feature type="signal peptide" evidence="2">
    <location>
        <begin position="1"/>
        <end position="17"/>
    </location>
</feature>
<dbReference type="CDD" id="cd01846">
    <property type="entry name" value="fatty_acyltransferase_like"/>
    <property type="match status" value="1"/>
</dbReference>
<name>A0A4Z0YSU2_9PEZI</name>
<dbReference type="InterPro" id="IPR001087">
    <property type="entry name" value="GDSL"/>
</dbReference>
<dbReference type="PANTHER" id="PTHR45648:SF22">
    <property type="entry name" value="GDSL LIPASE_ACYLHYDROLASE FAMILY PROTEIN (AFU_ORTHOLOGUE AFUA_4G14700)"/>
    <property type="match status" value="1"/>
</dbReference>
<dbReference type="EMBL" id="SKBN01000013">
    <property type="protein sequence ID" value="TGJ87459.1"/>
    <property type="molecule type" value="Genomic_DNA"/>
</dbReference>